<dbReference type="AlphaFoldDB" id="A0A0R3RBA1"/>
<protein>
    <submittedName>
        <fullName evidence="3">Transposase</fullName>
    </submittedName>
</protein>
<sequence length="46" mass="5314">MIIVDREIMDEYSLVNKISDGEIIGENAQTYKRTKMFATYSHVSDT</sequence>
<dbReference type="EMBL" id="UZAG01022349">
    <property type="protein sequence ID" value="VDO53389.1"/>
    <property type="molecule type" value="Genomic_DNA"/>
</dbReference>
<proteinExistence type="predicted"/>
<evidence type="ECO:0000313" key="2">
    <source>
        <dbReference type="Proteomes" id="UP000280834"/>
    </source>
</evidence>
<name>A0A0R3RBA1_9BILA</name>
<dbReference type="WBParaSite" id="BTMF_0001732001-mRNA-1">
    <property type="protein sequence ID" value="BTMF_0001732001-mRNA-1"/>
    <property type="gene ID" value="BTMF_0001732001"/>
</dbReference>
<reference evidence="1 2" key="2">
    <citation type="submission" date="2018-11" db="EMBL/GenBank/DDBJ databases">
        <authorList>
            <consortium name="Pathogen Informatics"/>
        </authorList>
    </citation>
    <scope>NUCLEOTIDE SEQUENCE [LARGE SCALE GENOMIC DNA]</scope>
</reference>
<dbReference type="Proteomes" id="UP000280834">
    <property type="component" value="Unassembled WGS sequence"/>
</dbReference>
<reference evidence="3" key="1">
    <citation type="submission" date="2017-02" db="UniProtKB">
        <authorList>
            <consortium name="WormBaseParasite"/>
        </authorList>
    </citation>
    <scope>IDENTIFICATION</scope>
</reference>
<accession>A0A0R3RBA1</accession>
<gene>
    <name evidence="1" type="ORF">BTMF_LOCUS15287</name>
</gene>
<keyword evidence="2" id="KW-1185">Reference proteome</keyword>
<evidence type="ECO:0000313" key="1">
    <source>
        <dbReference type="EMBL" id="VDO53389.1"/>
    </source>
</evidence>
<evidence type="ECO:0000313" key="3">
    <source>
        <dbReference type="WBParaSite" id="BTMF_0001732001-mRNA-1"/>
    </source>
</evidence>
<organism evidence="3">
    <name type="scientific">Brugia timori</name>
    <dbReference type="NCBI Taxonomy" id="42155"/>
    <lineage>
        <taxon>Eukaryota</taxon>
        <taxon>Metazoa</taxon>
        <taxon>Ecdysozoa</taxon>
        <taxon>Nematoda</taxon>
        <taxon>Chromadorea</taxon>
        <taxon>Rhabditida</taxon>
        <taxon>Spirurina</taxon>
        <taxon>Spiruromorpha</taxon>
        <taxon>Filarioidea</taxon>
        <taxon>Onchocercidae</taxon>
        <taxon>Brugia</taxon>
    </lineage>
</organism>